<sequence length="257" mass="28315">MRVSRGPSEGYVRSRVPRGFHLEVARSIQRALASKVVEEDLVNIDNVDLVSGVDVAYINHGDVEIGVSVASTYSLSNSSIIEWSCWVGPVTFPYVPTLLSFRELKPVVNAYLRLRTKPQVVLIDGHGRAHPYRLGIASHFGVCMRIPTIGVAKSLLYGKVDRVEGPILDVGTNEVIGWAIRCAPGKPTYVSVGYGVSLGSAVNLIKRLCVGSQMPIPILHSHNMANNLKRRITKKLMSEKSIEELDSECRSSMRDYL</sequence>
<reference evidence="8 9" key="1">
    <citation type="journal article" date="2010" name="Stand. Genomic Sci.">
        <title>Complete genome sequence of Vulcanisaeta distributa type strain (IC-017).</title>
        <authorList>
            <person name="Mavromatis K."/>
            <person name="Sikorski J."/>
            <person name="Pabst E."/>
            <person name="Teshima H."/>
            <person name="Lapidus A."/>
            <person name="Lucas S."/>
            <person name="Nolan M."/>
            <person name="Glavina Del Rio T."/>
            <person name="Cheng J.F."/>
            <person name="Bruce D."/>
            <person name="Goodwin L."/>
            <person name="Pitluck S."/>
            <person name="Liolios K."/>
            <person name="Ivanova N."/>
            <person name="Mikhailova N."/>
            <person name="Pati A."/>
            <person name="Chen A."/>
            <person name="Palaniappan K."/>
            <person name="Land M."/>
            <person name="Hauser L."/>
            <person name="Chang Y.J."/>
            <person name="Jeffries C.D."/>
            <person name="Rohde M."/>
            <person name="Spring S."/>
            <person name="Goker M."/>
            <person name="Wirth R."/>
            <person name="Woyke T."/>
            <person name="Bristow J."/>
            <person name="Eisen J.A."/>
            <person name="Markowitz V."/>
            <person name="Hugenholtz P."/>
            <person name="Klenk H.P."/>
            <person name="Kyrpides N.C."/>
        </authorList>
    </citation>
    <scope>NUCLEOTIDE SEQUENCE [LARGE SCALE GENOMIC DNA]</scope>
    <source>
        <strain evidence="9">DSM 14429 / JCM 11212 / NBRC 100878 / IC-017</strain>
    </source>
</reference>
<keyword evidence="7" id="KW-0460">Magnesium</keyword>
<dbReference type="Gene3D" id="3.30.2170.10">
    <property type="entry name" value="archaeoglobus fulgidus dsm 4304 superfamily"/>
    <property type="match status" value="1"/>
</dbReference>
<feature type="binding site" evidence="7">
    <location>
        <position position="124"/>
    </location>
    <ligand>
        <name>Mg(2+)</name>
        <dbReference type="ChEBI" id="CHEBI:18420"/>
    </ligand>
</feature>
<feature type="binding site" evidence="7">
    <location>
        <position position="54"/>
    </location>
    <ligand>
        <name>Mg(2+)</name>
        <dbReference type="ChEBI" id="CHEBI:18420"/>
    </ligand>
</feature>
<dbReference type="PANTHER" id="PTHR28511:SF1">
    <property type="entry name" value="ENDONUCLEASE V"/>
    <property type="match status" value="1"/>
</dbReference>
<protein>
    <recommendedName>
        <fullName evidence="7">Endonuclease V</fullName>
        <ecNumber evidence="7">3.1.21.7</ecNumber>
    </recommendedName>
    <alternativeName>
        <fullName evidence="7">Deoxyinosine 3'endonuclease</fullName>
    </alternativeName>
    <alternativeName>
        <fullName evidence="7">Deoxyribonuclease V</fullName>
        <shortName evidence="7">DNase V</shortName>
    </alternativeName>
</protein>
<keyword evidence="6 7" id="KW-0378">Hydrolase</keyword>
<evidence type="ECO:0000256" key="5">
    <source>
        <dbReference type="ARBA" id="ARBA00022759"/>
    </source>
</evidence>
<name>E1QTF1_VULDI</name>
<dbReference type="AlphaFoldDB" id="E1QTF1"/>
<evidence type="ECO:0000256" key="2">
    <source>
        <dbReference type="ARBA" id="ARBA00004496"/>
    </source>
</evidence>
<dbReference type="OrthoDB" id="7885at2157"/>
<dbReference type="eggNOG" id="arCOG00929">
    <property type="taxonomic scope" value="Archaea"/>
</dbReference>
<organism evidence="8 9">
    <name type="scientific">Vulcanisaeta distributa (strain DSM 14429 / JCM 11212 / NBRC 100878 / IC-017)</name>
    <dbReference type="NCBI Taxonomy" id="572478"/>
    <lineage>
        <taxon>Archaea</taxon>
        <taxon>Thermoproteota</taxon>
        <taxon>Thermoprotei</taxon>
        <taxon>Thermoproteales</taxon>
        <taxon>Thermoproteaceae</taxon>
        <taxon>Vulcanisaeta</taxon>
    </lineage>
</organism>
<dbReference type="RefSeq" id="WP_013336669.1">
    <property type="nucleotide sequence ID" value="NC_014537.1"/>
</dbReference>
<dbReference type="Pfam" id="PF04493">
    <property type="entry name" value="Endonuclease_5"/>
    <property type="match status" value="1"/>
</dbReference>
<dbReference type="GO" id="GO:0000287">
    <property type="term" value="F:magnesium ion binding"/>
    <property type="evidence" value="ECO:0007669"/>
    <property type="project" value="UniProtKB-UniRule"/>
</dbReference>
<comment type="catalytic activity">
    <reaction evidence="1 7">
        <text>Endonucleolytic cleavage at apurinic or apyrimidinic sites to products with a 5'-phosphate.</text>
        <dbReference type="EC" id="3.1.21.7"/>
    </reaction>
</comment>
<keyword evidence="4 7" id="KW-0540">Nuclease</keyword>
<comment type="similarity">
    <text evidence="7">Belongs to the endonuclease V family.</text>
</comment>
<accession>E1QTF1</accession>
<comment type="function">
    <text evidence="7">DNA repair enzyme involved in the repair of deaminated bases. Selectively cleaves double-stranded DNA at the second phosphodiester bond 3' to a deoxyinosine leaving behind the intact lesion on the nicked DNA.</text>
</comment>
<dbReference type="EC" id="3.1.21.7" evidence="7"/>
<dbReference type="GO" id="GO:0016891">
    <property type="term" value="F:RNA endonuclease activity producing 5'-phosphomonoesters, hydrolytic mechanism"/>
    <property type="evidence" value="ECO:0007669"/>
    <property type="project" value="TreeGrafter"/>
</dbReference>
<dbReference type="InterPro" id="IPR007581">
    <property type="entry name" value="Endonuclease-V"/>
</dbReference>
<dbReference type="GO" id="GO:0006281">
    <property type="term" value="P:DNA repair"/>
    <property type="evidence" value="ECO:0007669"/>
    <property type="project" value="UniProtKB-UniRule"/>
</dbReference>
<evidence type="ECO:0000256" key="3">
    <source>
        <dbReference type="ARBA" id="ARBA00022490"/>
    </source>
</evidence>
<keyword evidence="7" id="KW-0479">Metal-binding</keyword>
<keyword evidence="7" id="KW-0227">DNA damage</keyword>
<proteinExistence type="inferred from homology"/>
<keyword evidence="9" id="KW-1185">Reference proteome</keyword>
<evidence type="ECO:0000256" key="7">
    <source>
        <dbReference type="HAMAP-Rule" id="MF_00801"/>
    </source>
</evidence>
<keyword evidence="5 7" id="KW-0255">Endonuclease</keyword>
<dbReference type="GO" id="GO:0043737">
    <property type="term" value="F:deoxyribonuclease V activity"/>
    <property type="evidence" value="ECO:0007669"/>
    <property type="project" value="UniProtKB-UniRule"/>
</dbReference>
<dbReference type="PANTHER" id="PTHR28511">
    <property type="entry name" value="ENDONUCLEASE V"/>
    <property type="match status" value="1"/>
</dbReference>
<evidence type="ECO:0000313" key="8">
    <source>
        <dbReference type="EMBL" id="ADN50944.1"/>
    </source>
</evidence>
<gene>
    <name evidence="7" type="primary">nfi</name>
    <name evidence="8" type="ordered locus">Vdis_1562</name>
</gene>
<comment type="cofactor">
    <cofactor evidence="7">
        <name>Mg(2+)</name>
        <dbReference type="ChEBI" id="CHEBI:18420"/>
    </cofactor>
</comment>
<dbReference type="EMBL" id="CP002100">
    <property type="protein sequence ID" value="ADN50944.1"/>
    <property type="molecule type" value="Genomic_DNA"/>
</dbReference>
<feature type="site" description="Interaction with target DNA" evidence="7">
    <location>
        <position position="94"/>
    </location>
</feature>
<evidence type="ECO:0000256" key="1">
    <source>
        <dbReference type="ARBA" id="ARBA00001835"/>
    </source>
</evidence>
<dbReference type="GO" id="GO:0005737">
    <property type="term" value="C:cytoplasm"/>
    <property type="evidence" value="ECO:0007669"/>
    <property type="project" value="UniProtKB-SubCell"/>
</dbReference>
<evidence type="ECO:0000256" key="4">
    <source>
        <dbReference type="ARBA" id="ARBA00022722"/>
    </source>
</evidence>
<dbReference type="KEGG" id="vdi:Vdis_1562"/>
<dbReference type="HAMAP" id="MF_00801">
    <property type="entry name" value="Endonuclease_5"/>
    <property type="match status" value="1"/>
</dbReference>
<dbReference type="GO" id="GO:0003727">
    <property type="term" value="F:single-stranded RNA binding"/>
    <property type="evidence" value="ECO:0007669"/>
    <property type="project" value="TreeGrafter"/>
</dbReference>
<dbReference type="STRING" id="572478.Vdis_1562"/>
<dbReference type="GeneID" id="9752499"/>
<keyword evidence="7" id="KW-0234">DNA repair</keyword>
<evidence type="ECO:0000256" key="6">
    <source>
        <dbReference type="ARBA" id="ARBA00022801"/>
    </source>
</evidence>
<dbReference type="HOGENOM" id="CLU_047631_1_1_2"/>
<keyword evidence="3 7" id="KW-0963">Cytoplasm</keyword>
<reference evidence="9" key="2">
    <citation type="journal article" date="2010" name="Stand. Genomic Sci.">
        <title>Complete genome sequence of Vulcanisaeta distributa type strain (IC-017T).</title>
        <authorList>
            <person name="Mavromatis K."/>
            <person name="Sikorski J."/>
            <person name="Pabst E."/>
            <person name="Teshima H."/>
            <person name="Lapidus A."/>
            <person name="Lucas S."/>
            <person name="Nolan M."/>
            <person name="Glavina Del Rio T."/>
            <person name="Cheng J."/>
            <person name="Bruce D."/>
            <person name="Goodwin L."/>
            <person name="Pitluck S."/>
            <person name="Liolios K."/>
            <person name="Ivanova N."/>
            <person name="Mikhailova N."/>
            <person name="Pati A."/>
            <person name="Chen A."/>
            <person name="Palaniappan K."/>
            <person name="Land M."/>
            <person name="Hauser L."/>
            <person name="Chang Y."/>
            <person name="Jeffries C."/>
            <person name="Rohde M."/>
            <person name="Spring S."/>
            <person name="Goker M."/>
            <person name="Wirth R."/>
            <person name="Woyke T."/>
            <person name="Bristow J."/>
            <person name="Eisen J."/>
            <person name="Markowitz V."/>
            <person name="Hugenholtz P."/>
            <person name="Klenk H."/>
            <person name="Kyrpides N."/>
        </authorList>
    </citation>
    <scope>NUCLEOTIDE SEQUENCE [LARGE SCALE GENOMIC DNA]</scope>
    <source>
        <strain evidence="9">DSM 14429 / JCM 11212 / NBRC 100878 / IC-017</strain>
    </source>
</reference>
<evidence type="ECO:0000313" key="9">
    <source>
        <dbReference type="Proteomes" id="UP000006681"/>
    </source>
</evidence>
<comment type="subcellular location">
    <subcellularLocation>
        <location evidence="2 7">Cytoplasm</location>
    </subcellularLocation>
</comment>
<dbReference type="Proteomes" id="UP000006681">
    <property type="component" value="Chromosome"/>
</dbReference>
<dbReference type="CDD" id="cd06559">
    <property type="entry name" value="Endonuclease_V"/>
    <property type="match status" value="1"/>
</dbReference>